<dbReference type="eggNOG" id="ENOG502S1QC">
    <property type="taxonomic scope" value="Eukaryota"/>
</dbReference>
<dbReference type="Proteomes" id="UP000016924">
    <property type="component" value="Unassembled WGS sequence"/>
</dbReference>
<feature type="region of interest" description="Disordered" evidence="2">
    <location>
        <begin position="824"/>
        <end position="849"/>
    </location>
</feature>
<reference evidence="4" key="1">
    <citation type="submission" date="2012-06" db="EMBL/GenBank/DDBJ databases">
        <title>The genome sequence of Coniosporium apollinis CBS 100218.</title>
        <authorList>
            <consortium name="The Broad Institute Genome Sequencing Platform"/>
            <person name="Cuomo C."/>
            <person name="Gorbushina A."/>
            <person name="Noack S."/>
            <person name="Walker B."/>
            <person name="Young S.K."/>
            <person name="Zeng Q."/>
            <person name="Gargeya S."/>
            <person name="Fitzgerald M."/>
            <person name="Haas B."/>
            <person name="Abouelleil A."/>
            <person name="Alvarado L."/>
            <person name="Arachchi H.M."/>
            <person name="Berlin A.M."/>
            <person name="Chapman S.B."/>
            <person name="Goldberg J."/>
            <person name="Griggs A."/>
            <person name="Gujja S."/>
            <person name="Hansen M."/>
            <person name="Howarth C."/>
            <person name="Imamovic A."/>
            <person name="Larimer J."/>
            <person name="McCowan C."/>
            <person name="Montmayeur A."/>
            <person name="Murphy C."/>
            <person name="Neiman D."/>
            <person name="Pearson M."/>
            <person name="Priest M."/>
            <person name="Roberts A."/>
            <person name="Saif S."/>
            <person name="Shea T."/>
            <person name="Sisk P."/>
            <person name="Sykes S."/>
            <person name="Wortman J."/>
            <person name="Nusbaum C."/>
            <person name="Birren B."/>
        </authorList>
    </citation>
    <scope>NUCLEOTIDE SEQUENCE [LARGE SCALE GENOMIC DNA]</scope>
    <source>
        <strain evidence="4">CBS 100218</strain>
    </source>
</reference>
<name>R7YUX0_CONA1</name>
<dbReference type="STRING" id="1168221.R7YUX0"/>
<feature type="compositionally biased region" description="Basic and acidic residues" evidence="2">
    <location>
        <begin position="824"/>
        <end position="838"/>
    </location>
</feature>
<dbReference type="PROSITE" id="PS51375">
    <property type="entry name" value="PPR"/>
    <property type="match status" value="1"/>
</dbReference>
<dbReference type="InterPro" id="IPR002885">
    <property type="entry name" value="PPR_rpt"/>
</dbReference>
<dbReference type="OMA" id="ARMFATR"/>
<keyword evidence="4" id="KW-1185">Reference proteome</keyword>
<protein>
    <recommendedName>
        <fullName evidence="5">Pentatricopeptide repeat domain-containing protein</fullName>
    </recommendedName>
</protein>
<dbReference type="RefSeq" id="XP_007780945.1">
    <property type="nucleotide sequence ID" value="XM_007782755.1"/>
</dbReference>
<feature type="compositionally biased region" description="Polar residues" evidence="2">
    <location>
        <begin position="305"/>
        <end position="316"/>
    </location>
</feature>
<evidence type="ECO:0000256" key="1">
    <source>
        <dbReference type="PROSITE-ProRule" id="PRU00708"/>
    </source>
</evidence>
<evidence type="ECO:0000313" key="3">
    <source>
        <dbReference type="EMBL" id="EON65628.1"/>
    </source>
</evidence>
<feature type="repeat" description="PPR" evidence="1">
    <location>
        <begin position="249"/>
        <end position="283"/>
    </location>
</feature>
<sequence length="849" mass="96336">MPPALDRLLARPSALRLLRALADSDAQSSCALCDGFHSRKHRRAYGRRHVSAVAPLRDNSDAATHEESPRPPLVRRLNVGKASTWDKLRLQSDVRVPKPGSTLLVDQPKRRENYELWVVLLQFRQRIHGDDGVHDIWDGLRARKIDLPTDGTNADVLWGAFLNHSRLKVPIIEYAADLRQRKGRVYGPLYTTVVGQALRSNPENAFAWHKRLATADLVEPGALRKVAEAATHSRASLKAFRLIYLESKDRNVYDTLISALCQREQYDAAIRWHQFLIRNNDRPSKALGTEHSPSSNRSGDKSFQEGHNAQLESHPTASIGPPKDDQGASTGRFSREMMNRLLGIAHAVAPKQIDDALCARLFATTAFPVEAVISGLRMFGIEALGPLALRELAARVDNPYTIVQKIEHLKRAGISIGQTVFSRAVYKFAQEGRADMLSDLLVTDQHPDVLEDRAKQKELLSSYLAAEDWQQVHRTLAILTIFHADPQTESWNILLRSYSRRQELAKLNSILEDMRINRIQITEHSLNSLHHHTLRLRSRSKRPTTKWVHSFDDLRLMTNIWRSILESDGELPPWRWREILRRFGMTGRLSELRSLMLWLAAWYSPATAVAMRSKYARTAALPPAGAEKPSRSASDFINHPVFPVDASLLPTSHPNHPLRQIFRPVLQSAIVEWGFKTLALQPPAGTKSEKSSTPAPAHHWYFGLRSLQLLRERGVHVDPSTVRKAVQLRLWILYGPGRSNRLANRVARQRNPYTLEQFVGLVNEFWGGEEALLNVPKELLEGPVRGERRLELFVCLFGRKPWWDRRRGMKVDLGARLELMRRGRQRREDRGGNEHKGNGAETLAEGVNV</sequence>
<gene>
    <name evidence="3" type="ORF">W97_04867</name>
</gene>
<dbReference type="OrthoDB" id="5366531at2759"/>
<evidence type="ECO:0000256" key="2">
    <source>
        <dbReference type="SAM" id="MobiDB-lite"/>
    </source>
</evidence>
<feature type="region of interest" description="Disordered" evidence="2">
    <location>
        <begin position="283"/>
        <end position="330"/>
    </location>
</feature>
<dbReference type="EMBL" id="JH767575">
    <property type="protein sequence ID" value="EON65628.1"/>
    <property type="molecule type" value="Genomic_DNA"/>
</dbReference>
<dbReference type="HOGENOM" id="CLU_007655_0_1_1"/>
<accession>R7YUX0</accession>
<organism evidence="3 4">
    <name type="scientific">Coniosporium apollinis (strain CBS 100218)</name>
    <name type="common">Rock-inhabiting black yeast</name>
    <dbReference type="NCBI Taxonomy" id="1168221"/>
    <lineage>
        <taxon>Eukaryota</taxon>
        <taxon>Fungi</taxon>
        <taxon>Dikarya</taxon>
        <taxon>Ascomycota</taxon>
        <taxon>Pezizomycotina</taxon>
        <taxon>Dothideomycetes</taxon>
        <taxon>Dothideomycetes incertae sedis</taxon>
        <taxon>Coniosporium</taxon>
    </lineage>
</organism>
<dbReference type="AlphaFoldDB" id="R7YUX0"/>
<proteinExistence type="predicted"/>
<evidence type="ECO:0008006" key="5">
    <source>
        <dbReference type="Google" id="ProtNLM"/>
    </source>
</evidence>
<evidence type="ECO:0000313" key="4">
    <source>
        <dbReference type="Proteomes" id="UP000016924"/>
    </source>
</evidence>
<dbReference type="GeneID" id="19902178"/>